<name>A0A1I2BQW3_9GAMM</name>
<dbReference type="InterPro" id="IPR017946">
    <property type="entry name" value="PLC-like_Pdiesterase_TIM-brl"/>
</dbReference>
<dbReference type="STRING" id="500610.SAMN02799615_01235"/>
<dbReference type="PROSITE" id="PS51704">
    <property type="entry name" value="GP_PDE"/>
    <property type="match status" value="1"/>
</dbReference>
<dbReference type="AlphaFoldDB" id="A0A1I2BQW3"/>
<dbReference type="Proteomes" id="UP000199477">
    <property type="component" value="Unassembled WGS sequence"/>
</dbReference>
<organism evidence="2 3">
    <name type="scientific">Dyella marensis</name>
    <dbReference type="NCBI Taxonomy" id="500610"/>
    <lineage>
        <taxon>Bacteria</taxon>
        <taxon>Pseudomonadati</taxon>
        <taxon>Pseudomonadota</taxon>
        <taxon>Gammaproteobacteria</taxon>
        <taxon>Lysobacterales</taxon>
        <taxon>Rhodanobacteraceae</taxon>
        <taxon>Dyella</taxon>
    </lineage>
</organism>
<keyword evidence="3" id="KW-1185">Reference proteome</keyword>
<evidence type="ECO:0000313" key="3">
    <source>
        <dbReference type="Proteomes" id="UP000199477"/>
    </source>
</evidence>
<sequence>MNYRLFAVLSGALLPITLLGWLAAGRIFATVAPAPGPPALIAHRCGTADAPENTLAACRSALANGVRQLWVSVQVTRDGVAVLYRPRELSALTDGQGLIAGYSFEELKRLNAGWQFDRAGADGKVTHPYRDKPVRIPSLEELLDELPADASLYLDIKTDRAKEAARAVAAALDRHDAWTKTRIYSTVSANLQAFEAYPKARLFESRQRTRQRLVSIALEHRCDRPRDGTYLGFEWRRKVTLSETLTLQAEATSSADAVLWSRAAMACLNAAADVHAVVFGINREEDYLLAAGLGVDAVMVDSPRRAKAYRRDRRDLPRLVQPDQGLLDMDR</sequence>
<dbReference type="RefSeq" id="WP_051548874.1">
    <property type="nucleotide sequence ID" value="NZ_FONH01000003.1"/>
</dbReference>
<evidence type="ECO:0000313" key="2">
    <source>
        <dbReference type="EMBL" id="SFE58504.1"/>
    </source>
</evidence>
<dbReference type="InterPro" id="IPR030395">
    <property type="entry name" value="GP_PDE_dom"/>
</dbReference>
<dbReference type="Gene3D" id="3.20.20.190">
    <property type="entry name" value="Phosphatidylinositol (PI) phosphodiesterase"/>
    <property type="match status" value="1"/>
</dbReference>
<dbReference type="GO" id="GO:0008081">
    <property type="term" value="F:phosphoric diester hydrolase activity"/>
    <property type="evidence" value="ECO:0007669"/>
    <property type="project" value="InterPro"/>
</dbReference>
<proteinExistence type="predicted"/>
<gene>
    <name evidence="2" type="ORF">SAMN02799615_01235</name>
</gene>
<accession>A0A1I2BQW3</accession>
<dbReference type="SUPFAM" id="SSF51695">
    <property type="entry name" value="PLC-like phosphodiesterases"/>
    <property type="match status" value="1"/>
</dbReference>
<dbReference type="EMBL" id="FONH01000003">
    <property type="protein sequence ID" value="SFE58504.1"/>
    <property type="molecule type" value="Genomic_DNA"/>
</dbReference>
<evidence type="ECO:0000259" key="1">
    <source>
        <dbReference type="PROSITE" id="PS51704"/>
    </source>
</evidence>
<dbReference type="GO" id="GO:0006629">
    <property type="term" value="P:lipid metabolic process"/>
    <property type="evidence" value="ECO:0007669"/>
    <property type="project" value="InterPro"/>
</dbReference>
<dbReference type="PANTHER" id="PTHR46211">
    <property type="entry name" value="GLYCEROPHOSPHORYL DIESTER PHOSPHODIESTERASE"/>
    <property type="match status" value="1"/>
</dbReference>
<protein>
    <submittedName>
        <fullName evidence="2">Glycerophosphoryl diester phosphodiesterase</fullName>
    </submittedName>
</protein>
<dbReference type="PANTHER" id="PTHR46211:SF10">
    <property type="entry name" value="EXPORTED PROTEIN"/>
    <property type="match status" value="1"/>
</dbReference>
<dbReference type="Pfam" id="PF03009">
    <property type="entry name" value="GDPD"/>
    <property type="match status" value="1"/>
</dbReference>
<reference evidence="3" key="1">
    <citation type="submission" date="2016-10" db="EMBL/GenBank/DDBJ databases">
        <authorList>
            <person name="Varghese N."/>
            <person name="Submissions S."/>
        </authorList>
    </citation>
    <scope>NUCLEOTIDE SEQUENCE [LARGE SCALE GENOMIC DNA]</scope>
    <source>
        <strain evidence="3">UNC178MFTsu3.1</strain>
    </source>
</reference>
<feature type="domain" description="GP-PDE" evidence="1">
    <location>
        <begin position="38"/>
        <end position="310"/>
    </location>
</feature>